<feature type="active site" description="Tele-AMP-histidine intermediate" evidence="1">
    <location>
        <position position="99"/>
    </location>
</feature>
<evidence type="ECO:0000313" key="6">
    <source>
        <dbReference type="Proteomes" id="UP000179099"/>
    </source>
</evidence>
<dbReference type="AlphaFoldDB" id="A0A1G2F5Q4"/>
<proteinExistence type="predicted"/>
<evidence type="ECO:0000256" key="3">
    <source>
        <dbReference type="PROSITE-ProRule" id="PRU00464"/>
    </source>
</evidence>
<organism evidence="5 6">
    <name type="scientific">Candidatus Portnoybacteria bacterium RBG_19FT_COMBO_36_7</name>
    <dbReference type="NCBI Taxonomy" id="1801992"/>
    <lineage>
        <taxon>Bacteria</taxon>
        <taxon>Candidatus Portnoyibacteriota</taxon>
    </lineage>
</organism>
<evidence type="ECO:0000313" key="5">
    <source>
        <dbReference type="EMBL" id="OGZ33404.1"/>
    </source>
</evidence>
<reference evidence="5 6" key="1">
    <citation type="journal article" date="2016" name="Nat. Commun.">
        <title>Thousands of microbial genomes shed light on interconnected biogeochemical processes in an aquifer system.</title>
        <authorList>
            <person name="Anantharaman K."/>
            <person name="Brown C.T."/>
            <person name="Hug L.A."/>
            <person name="Sharon I."/>
            <person name="Castelle C.J."/>
            <person name="Probst A.J."/>
            <person name="Thomas B.C."/>
            <person name="Singh A."/>
            <person name="Wilkins M.J."/>
            <person name="Karaoz U."/>
            <person name="Brodie E.L."/>
            <person name="Williams K.H."/>
            <person name="Hubbard S.S."/>
            <person name="Banfield J.F."/>
        </authorList>
    </citation>
    <scope>NUCLEOTIDE SEQUENCE [LARGE SCALE GENOMIC DNA]</scope>
</reference>
<feature type="domain" description="HIT" evidence="4">
    <location>
        <begin position="4"/>
        <end position="113"/>
    </location>
</feature>
<dbReference type="PRINTS" id="PR00332">
    <property type="entry name" value="HISTRIAD"/>
</dbReference>
<dbReference type="SUPFAM" id="SSF54197">
    <property type="entry name" value="HIT-like"/>
    <property type="match status" value="1"/>
</dbReference>
<dbReference type="Proteomes" id="UP000179099">
    <property type="component" value="Unassembled WGS sequence"/>
</dbReference>
<dbReference type="GO" id="GO:0003824">
    <property type="term" value="F:catalytic activity"/>
    <property type="evidence" value="ECO:0007669"/>
    <property type="project" value="InterPro"/>
</dbReference>
<evidence type="ECO:0000256" key="1">
    <source>
        <dbReference type="PIRSR" id="PIRSR601310-1"/>
    </source>
</evidence>
<dbReference type="PROSITE" id="PS00892">
    <property type="entry name" value="HIT_1"/>
    <property type="match status" value="1"/>
</dbReference>
<dbReference type="InterPro" id="IPR011146">
    <property type="entry name" value="HIT-like"/>
</dbReference>
<accession>A0A1G2F5Q4</accession>
<dbReference type="Gene3D" id="3.30.428.10">
    <property type="entry name" value="HIT-like"/>
    <property type="match status" value="1"/>
</dbReference>
<dbReference type="InterPro" id="IPR036265">
    <property type="entry name" value="HIT-like_sf"/>
</dbReference>
<dbReference type="STRING" id="1801992.A2Y98_03735"/>
<gene>
    <name evidence="5" type="ORF">A2Y98_03735</name>
</gene>
<feature type="short sequence motif" description="Histidine triad motif" evidence="2 3">
    <location>
        <begin position="97"/>
        <end position="101"/>
    </location>
</feature>
<dbReference type="InterPro" id="IPR019808">
    <property type="entry name" value="Histidine_triad_CS"/>
</dbReference>
<comment type="caution">
    <text evidence="5">The sequence shown here is derived from an EMBL/GenBank/DDBJ whole genome shotgun (WGS) entry which is preliminary data.</text>
</comment>
<dbReference type="CDD" id="cd01276">
    <property type="entry name" value="PKCI_related"/>
    <property type="match status" value="1"/>
</dbReference>
<evidence type="ECO:0000256" key="2">
    <source>
        <dbReference type="PIRSR" id="PIRSR601310-3"/>
    </source>
</evidence>
<protein>
    <submittedName>
        <fullName evidence="5">Histidine triad nucleotide-binding protein</fullName>
    </submittedName>
</protein>
<evidence type="ECO:0000259" key="4">
    <source>
        <dbReference type="PROSITE" id="PS51084"/>
    </source>
</evidence>
<dbReference type="PROSITE" id="PS51084">
    <property type="entry name" value="HIT_2"/>
    <property type="match status" value="1"/>
</dbReference>
<name>A0A1G2F5Q4_9BACT</name>
<sequence length="116" mass="13085">MDCIFCKIVKKEIPAKILFEDELVVAFPDIHPFAPVHILIIPKEHIETIADLQDKHEKLTGRLVMTAKKLADKAGISQNGYKLLFRVKKHGGQEVPHIHLHLIGGAKLSENIRPIK</sequence>
<dbReference type="EMBL" id="MHMW01000030">
    <property type="protein sequence ID" value="OGZ33404.1"/>
    <property type="molecule type" value="Genomic_DNA"/>
</dbReference>
<dbReference type="Pfam" id="PF01230">
    <property type="entry name" value="HIT"/>
    <property type="match status" value="1"/>
</dbReference>
<dbReference type="InterPro" id="IPR001310">
    <property type="entry name" value="Histidine_triad_HIT"/>
</dbReference>
<dbReference type="PANTHER" id="PTHR23089">
    <property type="entry name" value="HISTIDINE TRIAD HIT PROTEIN"/>
    <property type="match status" value="1"/>
</dbReference>